<evidence type="ECO:0000256" key="1">
    <source>
        <dbReference type="SAM" id="MobiDB-lite"/>
    </source>
</evidence>
<name>A0ABQ4CP77_9ACTN</name>
<feature type="region of interest" description="Disordered" evidence="1">
    <location>
        <begin position="55"/>
        <end position="74"/>
    </location>
</feature>
<evidence type="ECO:0000313" key="3">
    <source>
        <dbReference type="Proteomes" id="UP000604117"/>
    </source>
</evidence>
<feature type="region of interest" description="Disordered" evidence="1">
    <location>
        <begin position="1"/>
        <end position="26"/>
    </location>
</feature>
<evidence type="ECO:0000313" key="2">
    <source>
        <dbReference type="EMBL" id="GIF73084.1"/>
    </source>
</evidence>
<comment type="caution">
    <text evidence="2">The sequence shown here is derived from an EMBL/GenBank/DDBJ whole genome shotgun (WGS) entry which is preliminary data.</text>
</comment>
<reference evidence="2 3" key="1">
    <citation type="submission" date="2021-01" db="EMBL/GenBank/DDBJ databases">
        <title>Whole genome shotgun sequence of Asanoa siamensis NBRC 107932.</title>
        <authorList>
            <person name="Komaki H."/>
            <person name="Tamura T."/>
        </authorList>
    </citation>
    <scope>NUCLEOTIDE SEQUENCE [LARGE SCALE GENOMIC DNA]</scope>
    <source>
        <strain evidence="2 3">NBRC 107932</strain>
    </source>
</reference>
<accession>A0ABQ4CP77</accession>
<protein>
    <submittedName>
        <fullName evidence="2">Uncharacterized protein</fullName>
    </submittedName>
</protein>
<proteinExistence type="predicted"/>
<keyword evidence="3" id="KW-1185">Reference proteome</keyword>
<gene>
    <name evidence="2" type="ORF">Asi02nite_26020</name>
</gene>
<organism evidence="2 3">
    <name type="scientific">Asanoa siamensis</name>
    <dbReference type="NCBI Taxonomy" id="926357"/>
    <lineage>
        <taxon>Bacteria</taxon>
        <taxon>Bacillati</taxon>
        <taxon>Actinomycetota</taxon>
        <taxon>Actinomycetes</taxon>
        <taxon>Micromonosporales</taxon>
        <taxon>Micromonosporaceae</taxon>
        <taxon>Asanoa</taxon>
    </lineage>
</organism>
<sequence length="89" mass="9337">MLGVKLGPNGDGGTPHSRPDGGGLDIGKIIEVRHVPQGLDEQVSEDDAALPLRPMRNGDEIVTPDLRTDQGPFTTMLGTDETVIHAAAV</sequence>
<dbReference type="EMBL" id="BONE01000018">
    <property type="protein sequence ID" value="GIF73084.1"/>
    <property type="molecule type" value="Genomic_DNA"/>
</dbReference>
<dbReference type="Proteomes" id="UP000604117">
    <property type="component" value="Unassembled WGS sequence"/>
</dbReference>